<dbReference type="GO" id="GO:0006281">
    <property type="term" value="P:DNA repair"/>
    <property type="evidence" value="ECO:0007669"/>
    <property type="project" value="InterPro"/>
</dbReference>
<sequence length="505" mass="56046">MSDSDDDPDLKAAIALSLQDQGHPPQQKEVIDLDDSDTPDEALPVQSSEQVDMLQTRTSLNSMLGLNRKAMEAERLARKRKAVSISPPPSRAAKVACTSTAITNGSNAGSVVQSRPAPSIKTSSSTISTAPSSVTPAEPRRLEFPHGVVKKTWAFGHTRTGDDIKIEELFQPDDLNLAVLSSFQWDIAWLFRKINVQKTQVVLVMQAKDNATKSQYRRETADMPNLRLCFPSMDGQINCMHSKLMLLSYPTHIRIVVPTANLVSYDWGESGVMENMAFIIDLPRLPQLPSPNPDTSSSEPTFFARELIYFLQAQGLAPNIIQSLHNFDFSATKHLAFVHTIGGAHTGTAWQRTGSCGLGRAIQRLHLATDEPLNLDFITSSVGSLNFDFLSAIYLAAQGDDGTTQMARRVLLQGKSKKEQRERENAAREQQLLVETLKRNFRIYFPTHDTVANSTGGVDCGGTICFQAKWWEAEGFPREVMRDCRSVRRGLLMHNKVLLSFPFFP</sequence>
<dbReference type="CDD" id="cd09122">
    <property type="entry name" value="PLDc_Tdp1_1"/>
    <property type="match status" value="1"/>
</dbReference>
<accession>A0A8H3EVU9</accession>
<reference evidence="4" key="1">
    <citation type="submission" date="2021-03" db="EMBL/GenBank/DDBJ databases">
        <authorList>
            <person name="Tagirdzhanova G."/>
        </authorList>
    </citation>
    <scope>NUCLEOTIDE SEQUENCE</scope>
</reference>
<dbReference type="Proteomes" id="UP000664521">
    <property type="component" value="Unassembled WGS sequence"/>
</dbReference>
<feature type="region of interest" description="Disordered" evidence="3">
    <location>
        <begin position="105"/>
        <end position="138"/>
    </location>
</feature>
<feature type="region of interest" description="Disordered" evidence="3">
    <location>
        <begin position="16"/>
        <end position="45"/>
    </location>
</feature>
<dbReference type="Pfam" id="PF02809">
    <property type="entry name" value="UIM"/>
    <property type="match status" value="1"/>
</dbReference>
<feature type="binding site" evidence="2">
    <location>
        <position position="243"/>
    </location>
    <ligand>
        <name>substrate</name>
    </ligand>
</feature>
<feature type="compositionally biased region" description="Low complexity" evidence="3">
    <location>
        <begin position="116"/>
        <end position="137"/>
    </location>
</feature>
<evidence type="ECO:0000313" key="5">
    <source>
        <dbReference type="Proteomes" id="UP000664521"/>
    </source>
</evidence>
<dbReference type="GO" id="GO:0003690">
    <property type="term" value="F:double-stranded DNA binding"/>
    <property type="evidence" value="ECO:0007669"/>
    <property type="project" value="TreeGrafter"/>
</dbReference>
<dbReference type="InterPro" id="IPR010347">
    <property type="entry name" value="Tdp1"/>
</dbReference>
<comment type="caution">
    <text evidence="4">The sequence shown here is derived from an EMBL/GenBank/DDBJ whole genome shotgun (WGS) entry which is preliminary data.</text>
</comment>
<organism evidence="4 5">
    <name type="scientific">Heterodermia speciosa</name>
    <dbReference type="NCBI Taxonomy" id="116794"/>
    <lineage>
        <taxon>Eukaryota</taxon>
        <taxon>Fungi</taxon>
        <taxon>Dikarya</taxon>
        <taxon>Ascomycota</taxon>
        <taxon>Pezizomycotina</taxon>
        <taxon>Lecanoromycetes</taxon>
        <taxon>OSLEUM clade</taxon>
        <taxon>Lecanoromycetidae</taxon>
        <taxon>Caliciales</taxon>
        <taxon>Physciaceae</taxon>
        <taxon>Heterodermia</taxon>
    </lineage>
</organism>
<protein>
    <submittedName>
        <fullName evidence="4">Uncharacterized protein</fullName>
    </submittedName>
</protein>
<dbReference type="GO" id="GO:0005634">
    <property type="term" value="C:nucleus"/>
    <property type="evidence" value="ECO:0007669"/>
    <property type="project" value="InterPro"/>
</dbReference>
<dbReference type="GO" id="GO:0003697">
    <property type="term" value="F:single-stranded DNA binding"/>
    <property type="evidence" value="ECO:0007669"/>
    <property type="project" value="TreeGrafter"/>
</dbReference>
<dbReference type="SMART" id="SM00726">
    <property type="entry name" value="UIM"/>
    <property type="match status" value="1"/>
</dbReference>
<dbReference type="GO" id="GO:0017005">
    <property type="term" value="F:3'-tyrosyl-DNA phosphodiesterase activity"/>
    <property type="evidence" value="ECO:0007669"/>
    <property type="project" value="TreeGrafter"/>
</dbReference>
<dbReference type="Pfam" id="PF06087">
    <property type="entry name" value="Tyr-DNA_phospho"/>
    <property type="match status" value="1"/>
</dbReference>
<dbReference type="SUPFAM" id="SSF56024">
    <property type="entry name" value="Phospholipase D/nuclease"/>
    <property type="match status" value="2"/>
</dbReference>
<evidence type="ECO:0000313" key="4">
    <source>
        <dbReference type="EMBL" id="CAF9911263.1"/>
    </source>
</evidence>
<dbReference type="PROSITE" id="PS50330">
    <property type="entry name" value="UIM"/>
    <property type="match status" value="1"/>
</dbReference>
<proteinExistence type="predicted"/>
<gene>
    <name evidence="4" type="ORF">HETSPECPRED_000285</name>
</gene>
<dbReference type="PANTHER" id="PTHR12415">
    <property type="entry name" value="TYROSYL-DNA PHOSPHODIESTERASE 1"/>
    <property type="match status" value="1"/>
</dbReference>
<keyword evidence="5" id="KW-1185">Reference proteome</keyword>
<evidence type="ECO:0000256" key="1">
    <source>
        <dbReference type="PIRSR" id="PIRSR610347-1"/>
    </source>
</evidence>
<feature type="active site" description="Nucleophile" evidence="1">
    <location>
        <position position="241"/>
    </location>
</feature>
<dbReference type="Gene3D" id="3.30.870.10">
    <property type="entry name" value="Endonuclease Chain A"/>
    <property type="match status" value="2"/>
</dbReference>
<name>A0A8H3EVU9_9LECA</name>
<dbReference type="EMBL" id="CAJPDS010000010">
    <property type="protein sequence ID" value="CAF9911263.1"/>
    <property type="molecule type" value="Genomic_DNA"/>
</dbReference>
<dbReference type="PANTHER" id="PTHR12415:SF4">
    <property type="entry name" value="TYROSYL-DNA PHOSPHODIESTERASE DOMAIN-CONTAINING PROTEIN"/>
    <property type="match status" value="1"/>
</dbReference>
<dbReference type="OrthoDB" id="47785at2759"/>
<dbReference type="InterPro" id="IPR003903">
    <property type="entry name" value="UIM_dom"/>
</dbReference>
<evidence type="ECO:0000256" key="2">
    <source>
        <dbReference type="PIRSR" id="PIRSR610347-2"/>
    </source>
</evidence>
<evidence type="ECO:0000256" key="3">
    <source>
        <dbReference type="SAM" id="MobiDB-lite"/>
    </source>
</evidence>
<dbReference type="AlphaFoldDB" id="A0A8H3EVU9"/>